<reference evidence="2" key="1">
    <citation type="submission" date="2023-06" db="EMBL/GenBank/DDBJ databases">
        <authorList>
            <consortium name="Lawrence Berkeley National Laboratory"/>
            <person name="Ahrendt S."/>
            <person name="Sahu N."/>
            <person name="Indic B."/>
            <person name="Wong-Bajracharya J."/>
            <person name="Merenyi Z."/>
            <person name="Ke H.-M."/>
            <person name="Monk M."/>
            <person name="Kocsube S."/>
            <person name="Drula E."/>
            <person name="Lipzen A."/>
            <person name="Balint B."/>
            <person name="Henrissat B."/>
            <person name="Andreopoulos B."/>
            <person name="Martin F.M."/>
            <person name="Harder C.B."/>
            <person name="Rigling D."/>
            <person name="Ford K.L."/>
            <person name="Foster G.D."/>
            <person name="Pangilinan J."/>
            <person name="Papanicolaou A."/>
            <person name="Barry K."/>
            <person name="LaButti K."/>
            <person name="Viragh M."/>
            <person name="Koriabine M."/>
            <person name="Yan M."/>
            <person name="Riley R."/>
            <person name="Champramary S."/>
            <person name="Plett K.L."/>
            <person name="Tsai I.J."/>
            <person name="Slot J."/>
            <person name="Sipos G."/>
            <person name="Plett J."/>
            <person name="Nagy L.G."/>
            <person name="Grigoriev I.V."/>
        </authorList>
    </citation>
    <scope>NUCLEOTIDE SEQUENCE</scope>
    <source>
        <strain evidence="2">HWK02</strain>
    </source>
</reference>
<dbReference type="EMBL" id="JAUEPU010000068">
    <property type="protein sequence ID" value="KAK0482064.1"/>
    <property type="molecule type" value="Genomic_DNA"/>
</dbReference>
<sequence length="277" mass="31875">MAPKKTVIPKGCTFLNKNTLVSEKSKAILTDLLKQAENRDPDANDMYIYNDYYSYAVLDLVDNTISILNNKVKKKAWNDAMDLLEAITLFFDMEDSWPMCDDGKRITITDRAYGSLLVTVLRALKQDGRLDTTNYPSLETLLKYAAGWGESVPIDAGYSGICKAVGYRLFNSKSEEQVALEKARVEEWLKGLDKETRKRMEEEEDDEDEDEADWFEGGSKHDEDVKSKNLVLSRTWKDYKDYLRGVPSCPMKGPGEWDISRWTYEEKKPFLFSEMDN</sequence>
<gene>
    <name evidence="2" type="ORF">EDD18DRAFT_1201854</name>
</gene>
<keyword evidence="3" id="KW-1185">Reference proteome</keyword>
<comment type="caution">
    <text evidence="2">The sequence shown here is derived from an EMBL/GenBank/DDBJ whole genome shotgun (WGS) entry which is preliminary data.</text>
</comment>
<dbReference type="AlphaFoldDB" id="A0AA39PDF9"/>
<feature type="region of interest" description="Disordered" evidence="1">
    <location>
        <begin position="196"/>
        <end position="225"/>
    </location>
</feature>
<name>A0AA39PDF9_9AGAR</name>
<dbReference type="Proteomes" id="UP001175228">
    <property type="component" value="Unassembled WGS sequence"/>
</dbReference>
<evidence type="ECO:0000256" key="1">
    <source>
        <dbReference type="SAM" id="MobiDB-lite"/>
    </source>
</evidence>
<protein>
    <submittedName>
        <fullName evidence="2">Uncharacterized protein</fullName>
    </submittedName>
</protein>
<organism evidence="2 3">
    <name type="scientific">Armillaria luteobubalina</name>
    <dbReference type="NCBI Taxonomy" id="153913"/>
    <lineage>
        <taxon>Eukaryota</taxon>
        <taxon>Fungi</taxon>
        <taxon>Dikarya</taxon>
        <taxon>Basidiomycota</taxon>
        <taxon>Agaricomycotina</taxon>
        <taxon>Agaricomycetes</taxon>
        <taxon>Agaricomycetidae</taxon>
        <taxon>Agaricales</taxon>
        <taxon>Marasmiineae</taxon>
        <taxon>Physalacriaceae</taxon>
        <taxon>Armillaria</taxon>
    </lineage>
</organism>
<accession>A0AA39PDF9</accession>
<feature type="compositionally biased region" description="Acidic residues" evidence="1">
    <location>
        <begin position="202"/>
        <end position="214"/>
    </location>
</feature>
<evidence type="ECO:0000313" key="3">
    <source>
        <dbReference type="Proteomes" id="UP001175228"/>
    </source>
</evidence>
<proteinExistence type="predicted"/>
<evidence type="ECO:0000313" key="2">
    <source>
        <dbReference type="EMBL" id="KAK0482064.1"/>
    </source>
</evidence>